<keyword evidence="2" id="KW-1185">Reference proteome</keyword>
<name>A0A511MVG4_DEIC1</name>
<dbReference type="RefSeq" id="WP_146881718.1">
    <property type="nucleotide sequence ID" value="NZ_BJXB01000001.1"/>
</dbReference>
<sequence length="168" mass="16867">MDRITAVFNDRSQAEQAVNELRRLGVADTNLSFVARGENDAENMMGQEVNDGAGKGLAIGATAGALFGIAAALIPGVGPFITAGALASTLGSVAGGAVAGAVVGGTTGTLAGAFAEAGYKKDEAEFYERSVNEGNVLVAVDVADGAQSTQVRDVLNRFGGRTYAAPTV</sequence>
<reference evidence="1 2" key="1">
    <citation type="submission" date="2019-07" db="EMBL/GenBank/DDBJ databases">
        <title>Whole genome shotgun sequence of Deinococcus cellulosilyticus NBRC 106333.</title>
        <authorList>
            <person name="Hosoyama A."/>
            <person name="Uohara A."/>
            <person name="Ohji S."/>
            <person name="Ichikawa N."/>
        </authorList>
    </citation>
    <scope>NUCLEOTIDE SEQUENCE [LARGE SCALE GENOMIC DNA]</scope>
    <source>
        <strain evidence="1 2">NBRC 106333</strain>
    </source>
</reference>
<dbReference type="AlphaFoldDB" id="A0A511MVG4"/>
<comment type="caution">
    <text evidence="1">The sequence shown here is derived from an EMBL/GenBank/DDBJ whole genome shotgun (WGS) entry which is preliminary data.</text>
</comment>
<dbReference type="PANTHER" id="PTHR36109">
    <property type="entry name" value="MEMBRANE PROTEIN-RELATED"/>
    <property type="match status" value="1"/>
</dbReference>
<dbReference type="EMBL" id="BJXB01000001">
    <property type="protein sequence ID" value="GEM44565.1"/>
    <property type="molecule type" value="Genomic_DNA"/>
</dbReference>
<evidence type="ECO:0000313" key="1">
    <source>
        <dbReference type="EMBL" id="GEM44565.1"/>
    </source>
</evidence>
<proteinExistence type="predicted"/>
<dbReference type="Proteomes" id="UP000321306">
    <property type="component" value="Unassembled WGS sequence"/>
</dbReference>
<dbReference type="InterPro" id="IPR052948">
    <property type="entry name" value="Low_temp-induced_all0457"/>
</dbReference>
<protein>
    <recommendedName>
        <fullName evidence="3">Low temperature-induced protein</fullName>
    </recommendedName>
</protein>
<dbReference type="PANTHER" id="PTHR36109:SF2">
    <property type="entry name" value="MEMBRANE PROTEIN"/>
    <property type="match status" value="1"/>
</dbReference>
<organism evidence="1 2">
    <name type="scientific">Deinococcus cellulosilyticus (strain DSM 18568 / NBRC 106333 / KACC 11606 / 5516J-15)</name>
    <dbReference type="NCBI Taxonomy" id="1223518"/>
    <lineage>
        <taxon>Bacteria</taxon>
        <taxon>Thermotogati</taxon>
        <taxon>Deinococcota</taxon>
        <taxon>Deinococci</taxon>
        <taxon>Deinococcales</taxon>
        <taxon>Deinococcaceae</taxon>
        <taxon>Deinococcus</taxon>
    </lineage>
</organism>
<evidence type="ECO:0008006" key="3">
    <source>
        <dbReference type="Google" id="ProtNLM"/>
    </source>
</evidence>
<gene>
    <name evidence="1" type="ORF">DC3_02000</name>
</gene>
<accession>A0A511MVG4</accession>
<evidence type="ECO:0000313" key="2">
    <source>
        <dbReference type="Proteomes" id="UP000321306"/>
    </source>
</evidence>
<dbReference type="OrthoDB" id="514402at2"/>